<dbReference type="Proteomes" id="UP000231550">
    <property type="component" value="Unassembled WGS sequence"/>
</dbReference>
<accession>A0A2H0KQR0</accession>
<dbReference type="GO" id="GO:0006231">
    <property type="term" value="P:dTMP biosynthetic process"/>
    <property type="evidence" value="ECO:0007669"/>
    <property type="project" value="InterPro"/>
</dbReference>
<name>A0A2H0KQR0_9BACT</name>
<dbReference type="EMBL" id="PCVN01000046">
    <property type="protein sequence ID" value="PIQ74498.1"/>
    <property type="molecule type" value="Genomic_DNA"/>
</dbReference>
<dbReference type="PROSITE" id="PS51331">
    <property type="entry name" value="THYX"/>
    <property type="match status" value="1"/>
</dbReference>
<protein>
    <recommendedName>
        <fullName evidence="3">FAD-dependent thymidylate synthase</fullName>
    </recommendedName>
</protein>
<dbReference type="SUPFAM" id="SSF69796">
    <property type="entry name" value="Thymidylate synthase-complementing protein Thy1"/>
    <property type="match status" value="1"/>
</dbReference>
<evidence type="ECO:0000313" key="2">
    <source>
        <dbReference type="Proteomes" id="UP000231550"/>
    </source>
</evidence>
<dbReference type="GO" id="GO:0050797">
    <property type="term" value="F:thymidylate synthase (FAD) activity"/>
    <property type="evidence" value="ECO:0007669"/>
    <property type="project" value="InterPro"/>
</dbReference>
<dbReference type="AlphaFoldDB" id="A0A2H0KQR0"/>
<dbReference type="Gene3D" id="3.30.1360.170">
    <property type="match status" value="1"/>
</dbReference>
<evidence type="ECO:0000313" key="1">
    <source>
        <dbReference type="EMBL" id="PIQ74498.1"/>
    </source>
</evidence>
<dbReference type="GO" id="GO:0050660">
    <property type="term" value="F:flavin adenine dinucleotide binding"/>
    <property type="evidence" value="ECO:0007669"/>
    <property type="project" value="InterPro"/>
</dbReference>
<sequence>MRTTKDLNVTFLGIIPVLEDKTGILSPQEIVSLSSLLVFKGRSVQQLYQDGVERGMDRGKRIQRIMKKSSLRGHASIATTPVICFSYEGSKFLDSGLTSMIFASALMASGRRTDTSREDIIYPTTISARPKAKEIYKRNSEANIDLSNFLLAEDVQKDAASKTLQFGVYGTGIFQFPLESIIALKREWEAEKDWMPEEIGLLLEKIEAQLKNYGVDLLYATRTVAPRNTYPYPNIFRNPIPSNVVRDLIKKRRVGEQTTIVSADFIDTPNLKKRLNDLNKDIQKMIKDKGGIKKNWYQVLLKRNQIARDYHLSANIKILSTVVLRVWGEKKRHRTVPMVVESIYYCVDRAARVFKKYEKQVQQRKLDKKAIDKLGQVYSIPRSIAANENFLYAWLERGLDSFNAYNQMIKLGVKPPDALFVLPRALKVDVLQEYNLFNLISGYYPIRICSTAEEEMRLLSRKEVVMIKNLLKEKGLGYLANHLVPKCQAVGFCLEEKPCGMIQALVKGYDDRFHQEIHEDLEKRFQEQLKIINKK</sequence>
<gene>
    <name evidence="1" type="ORF">COV85_01780</name>
</gene>
<evidence type="ECO:0008006" key="3">
    <source>
        <dbReference type="Google" id="ProtNLM"/>
    </source>
</evidence>
<dbReference type="InterPro" id="IPR036098">
    <property type="entry name" value="Thymidylate_synthase_ThyX_sf"/>
</dbReference>
<comment type="caution">
    <text evidence="1">The sequence shown here is derived from an EMBL/GenBank/DDBJ whole genome shotgun (WGS) entry which is preliminary data.</text>
</comment>
<organism evidence="1 2">
    <name type="scientific">Candidatus Portnoybacteria bacterium CG11_big_fil_rev_8_21_14_0_20_44_10</name>
    <dbReference type="NCBI Taxonomy" id="1974818"/>
    <lineage>
        <taxon>Bacteria</taxon>
        <taxon>Candidatus Portnoyibacteriota</taxon>
    </lineage>
</organism>
<dbReference type="Pfam" id="PF02511">
    <property type="entry name" value="Thy1"/>
    <property type="match status" value="1"/>
</dbReference>
<reference evidence="1 2" key="1">
    <citation type="submission" date="2017-09" db="EMBL/GenBank/DDBJ databases">
        <title>Depth-based differentiation of microbial function through sediment-hosted aquifers and enrichment of novel symbionts in the deep terrestrial subsurface.</title>
        <authorList>
            <person name="Probst A.J."/>
            <person name="Ladd B."/>
            <person name="Jarett J.K."/>
            <person name="Geller-Mcgrath D.E."/>
            <person name="Sieber C.M."/>
            <person name="Emerson J.B."/>
            <person name="Anantharaman K."/>
            <person name="Thomas B.C."/>
            <person name="Malmstrom R."/>
            <person name="Stieglmeier M."/>
            <person name="Klingl A."/>
            <person name="Woyke T."/>
            <person name="Ryan C.M."/>
            <person name="Banfield J.F."/>
        </authorList>
    </citation>
    <scope>NUCLEOTIDE SEQUENCE [LARGE SCALE GENOMIC DNA]</scope>
    <source>
        <strain evidence="1">CG11_big_fil_rev_8_21_14_0_20_44_10</strain>
    </source>
</reference>
<proteinExistence type="predicted"/>
<dbReference type="InterPro" id="IPR003669">
    <property type="entry name" value="Thymidylate_synthase_ThyX"/>
</dbReference>